<gene>
    <name evidence="2" type="ORF">R69776_04647</name>
</gene>
<evidence type="ECO:0000259" key="1">
    <source>
        <dbReference type="Pfam" id="PF09722"/>
    </source>
</evidence>
<organism evidence="2 3">
    <name type="scientific">Paraburkholderia nemoris</name>
    <dbReference type="NCBI Taxonomy" id="2793076"/>
    <lineage>
        <taxon>Bacteria</taxon>
        <taxon>Pseudomonadati</taxon>
        <taxon>Pseudomonadota</taxon>
        <taxon>Betaproteobacteria</taxon>
        <taxon>Burkholderiales</taxon>
        <taxon>Burkholderiaceae</taxon>
        <taxon>Paraburkholderia</taxon>
    </lineage>
</organism>
<dbReference type="InterPro" id="IPR024467">
    <property type="entry name" value="Xre/MbcA/ParS-like_toxin-bd"/>
</dbReference>
<sequence>MDDATIRTLVAVAFTAQVSSSKQALRALADGCGLVVQVQTMVDDSGNPAGFDASGWTCTWLIQSNPALGGQRPVAYLATRDGRDRIANLLAMAQSGAYG</sequence>
<name>A0ABM8S4F7_9BURK</name>
<comment type="caution">
    <text evidence="2">The sequence shown here is derived from an EMBL/GenBank/DDBJ whole genome shotgun (WGS) entry which is preliminary data.</text>
</comment>
<keyword evidence="3" id="KW-1185">Reference proteome</keyword>
<proteinExistence type="predicted"/>
<dbReference type="EMBL" id="CAJNBH010000014">
    <property type="protein sequence ID" value="CAE6788587.1"/>
    <property type="molecule type" value="Genomic_DNA"/>
</dbReference>
<dbReference type="Proteomes" id="UP000673821">
    <property type="component" value="Unassembled WGS sequence"/>
</dbReference>
<dbReference type="Pfam" id="PF09722">
    <property type="entry name" value="Xre_MbcA_ParS_C"/>
    <property type="match status" value="1"/>
</dbReference>
<reference evidence="2 3" key="1">
    <citation type="submission" date="2021-02" db="EMBL/GenBank/DDBJ databases">
        <authorList>
            <person name="Vanwijnsberghe S."/>
        </authorList>
    </citation>
    <scope>NUCLEOTIDE SEQUENCE [LARGE SCALE GENOMIC DNA]</scope>
    <source>
        <strain evidence="2 3">R-69776</strain>
    </source>
</reference>
<feature type="domain" description="Antitoxin Xre/MbcA/ParS-like toxin-binding" evidence="1">
    <location>
        <begin position="59"/>
        <end position="96"/>
    </location>
</feature>
<protein>
    <recommendedName>
        <fullName evidence="1">Antitoxin Xre/MbcA/ParS-like toxin-binding domain-containing protein</fullName>
    </recommendedName>
</protein>
<dbReference type="RefSeq" id="WP_200659496.1">
    <property type="nucleotide sequence ID" value="NZ_CAJNBH010000014.1"/>
</dbReference>
<accession>A0ABM8S4F7</accession>
<evidence type="ECO:0000313" key="3">
    <source>
        <dbReference type="Proteomes" id="UP000673821"/>
    </source>
</evidence>
<evidence type="ECO:0000313" key="2">
    <source>
        <dbReference type="EMBL" id="CAE6788587.1"/>
    </source>
</evidence>